<comment type="subunit">
    <text evidence="9">F-type ATPases have 2 components, CF(1) - the catalytic core - and CF(0) - the membrane proton channel. CF(1) and CF(0) have multiple subunits.</text>
</comment>
<dbReference type="PANTHER" id="PTHR12733">
    <property type="entry name" value="MITOCHONDRIAL ATP SYNTHASE B CHAIN"/>
    <property type="match status" value="1"/>
</dbReference>
<dbReference type="WBParaSite" id="Pan_g21268.t1">
    <property type="protein sequence ID" value="Pan_g21268.t1"/>
    <property type="gene ID" value="Pan_g21268"/>
</dbReference>
<evidence type="ECO:0000256" key="7">
    <source>
        <dbReference type="ARBA" id="ARBA00023128"/>
    </source>
</evidence>
<evidence type="ECO:0000256" key="8">
    <source>
        <dbReference type="ARBA" id="ARBA00023136"/>
    </source>
</evidence>
<dbReference type="Gene3D" id="1.20.5.2210">
    <property type="match status" value="1"/>
</dbReference>
<keyword evidence="5 9" id="KW-0999">Mitochondrion inner membrane</keyword>
<accession>A0A7E4VKI5</accession>
<evidence type="ECO:0000256" key="2">
    <source>
        <dbReference type="ARBA" id="ARBA00022448"/>
    </source>
</evidence>
<keyword evidence="4 9" id="KW-0375">Hydrogen ion transport</keyword>
<comment type="similarity">
    <text evidence="1 9">Belongs to the eukaryotic ATPase B chain family.</text>
</comment>
<dbReference type="SUPFAM" id="SSF161060">
    <property type="entry name" value="ATP synthase B chain-like"/>
    <property type="match status" value="1"/>
</dbReference>
<evidence type="ECO:0000256" key="4">
    <source>
        <dbReference type="ARBA" id="ARBA00022781"/>
    </source>
</evidence>
<keyword evidence="7 9" id="KW-0496">Mitochondrion</keyword>
<dbReference type="AlphaFoldDB" id="A0A7E4VKI5"/>
<dbReference type="GO" id="GO:0046933">
    <property type="term" value="F:proton-transporting ATP synthase activity, rotational mechanism"/>
    <property type="evidence" value="ECO:0007669"/>
    <property type="project" value="TreeGrafter"/>
</dbReference>
<dbReference type="Proteomes" id="UP000492821">
    <property type="component" value="Unassembled WGS sequence"/>
</dbReference>
<dbReference type="InterPro" id="IPR008688">
    <property type="entry name" value="ATP_synth_Bsub_B/MI25"/>
</dbReference>
<evidence type="ECO:0000256" key="3">
    <source>
        <dbReference type="ARBA" id="ARBA00022547"/>
    </source>
</evidence>
<proteinExistence type="inferred from homology"/>
<sequence>MSLSRVATAPKAGMRLVAVIPMRASSTVATTPATGEEQPGYFQKIALRFKGIPLPSETHAPKSLFDDIGKQFVPPEPLPKVPKDYKEHPERDLVNYPYPERPTFEPKTRLLMVPDSWCTPFHKITGTSGPYLFYGGLFAFLLNKELWVFEEQGHMLVGWIIFYLLVKNGFGYKIDQSLYKAYQERVDYFKNLIKEDLKEAVEFRKNSAAETDALKAVQENFPTIFKENMALQLEATYRKNVDTVATELKRRLDYLQETEATKQRFERDLLLKLISEGVQKQIETNQGDIKDAYLDNCISQLKNLSTSS</sequence>
<evidence type="ECO:0000256" key="5">
    <source>
        <dbReference type="ARBA" id="ARBA00022792"/>
    </source>
</evidence>
<keyword evidence="6 9" id="KW-0406">Ion transport</keyword>
<dbReference type="GO" id="GO:0045259">
    <property type="term" value="C:proton-transporting ATP synthase complex"/>
    <property type="evidence" value="ECO:0007669"/>
    <property type="project" value="UniProtKB-KW"/>
</dbReference>
<dbReference type="Pfam" id="PF05405">
    <property type="entry name" value="Mt_ATP-synt_B"/>
    <property type="match status" value="1"/>
</dbReference>
<keyword evidence="8 9" id="KW-0472">Membrane</keyword>
<comment type="subcellular location">
    <subcellularLocation>
        <location evidence="9">Mitochondrion</location>
    </subcellularLocation>
    <subcellularLocation>
        <location evidence="9">Mitochondrion inner membrane</location>
    </subcellularLocation>
</comment>
<dbReference type="PANTHER" id="PTHR12733:SF3">
    <property type="entry name" value="ATP SYNTHASE F(0) COMPLEX SUBUNIT B1, MITOCHONDRIAL"/>
    <property type="match status" value="1"/>
</dbReference>
<reference evidence="11" key="2">
    <citation type="submission" date="2020-10" db="UniProtKB">
        <authorList>
            <consortium name="WormBaseParasite"/>
        </authorList>
    </citation>
    <scope>IDENTIFICATION</scope>
</reference>
<dbReference type="InterPro" id="IPR013837">
    <property type="entry name" value="ATP_synth_F0_suB"/>
</dbReference>
<comment type="function">
    <text evidence="9">Subunit b, of the mitochondrial membrane ATP synthase complex (F(1)F(0) ATP synthase or Complex V) that produces ATP from ADP in the presence of a proton gradient across the membrane which is generated by electron transport complexes of the respiratory chain. ATP synthase complex consist of a soluble F(1) head domain - the catalytic core - and a membrane F(1) domain - the membrane proton channel. These two domains are linked by a central stalk rotating inside the F(1) region and a stationary peripheral stalk. During catalysis, ATP synthesis in the catalytic domain of F(1) is coupled via a rotary mechanism of the central stalk subunits to proton translocation. In vivo, can only synthesize ATP although its ATP hydrolase activity can be activated artificially in vitro. Part of the complex F(0) domain. Part of the complex F(0) domain and the peripheric stalk, which acts as a stator to hold the catalytic alpha(3)beta(3) subcomplex and subunit a/ATP6 static relative to the rotary elements.</text>
</comment>
<evidence type="ECO:0000256" key="1">
    <source>
        <dbReference type="ARBA" id="ARBA00007479"/>
    </source>
</evidence>
<organism evidence="10 11">
    <name type="scientific">Panagrellus redivivus</name>
    <name type="common">Microworm</name>
    <dbReference type="NCBI Taxonomy" id="6233"/>
    <lineage>
        <taxon>Eukaryota</taxon>
        <taxon>Metazoa</taxon>
        <taxon>Ecdysozoa</taxon>
        <taxon>Nematoda</taxon>
        <taxon>Chromadorea</taxon>
        <taxon>Rhabditida</taxon>
        <taxon>Tylenchina</taxon>
        <taxon>Panagrolaimomorpha</taxon>
        <taxon>Panagrolaimoidea</taxon>
        <taxon>Panagrolaimidae</taxon>
        <taxon>Panagrellus</taxon>
    </lineage>
</organism>
<keyword evidence="10" id="KW-1185">Reference proteome</keyword>
<protein>
    <recommendedName>
        <fullName evidence="9">ATP synthase subunit b</fullName>
    </recommendedName>
</protein>
<evidence type="ECO:0000256" key="6">
    <source>
        <dbReference type="ARBA" id="ARBA00023065"/>
    </source>
</evidence>
<evidence type="ECO:0000256" key="9">
    <source>
        <dbReference type="RuleBase" id="RU368017"/>
    </source>
</evidence>
<evidence type="ECO:0000313" key="11">
    <source>
        <dbReference type="WBParaSite" id="Pan_g21268.t1"/>
    </source>
</evidence>
<keyword evidence="2 9" id="KW-0813">Transport</keyword>
<evidence type="ECO:0000313" key="10">
    <source>
        <dbReference type="Proteomes" id="UP000492821"/>
    </source>
</evidence>
<dbReference type="GO" id="GO:0005743">
    <property type="term" value="C:mitochondrial inner membrane"/>
    <property type="evidence" value="ECO:0007669"/>
    <property type="project" value="UniProtKB-SubCell"/>
</dbReference>
<name>A0A7E4VKI5_PANRE</name>
<keyword evidence="3 9" id="KW-0138">CF(0)</keyword>
<reference evidence="10" key="1">
    <citation type="journal article" date="2013" name="Genetics">
        <title>The draft genome and transcriptome of Panagrellus redivivus are shaped by the harsh demands of a free-living lifestyle.</title>
        <authorList>
            <person name="Srinivasan J."/>
            <person name="Dillman A.R."/>
            <person name="Macchietto M.G."/>
            <person name="Heikkinen L."/>
            <person name="Lakso M."/>
            <person name="Fracchia K.M."/>
            <person name="Antoshechkin I."/>
            <person name="Mortazavi A."/>
            <person name="Wong G."/>
            <person name="Sternberg P.W."/>
        </authorList>
    </citation>
    <scope>NUCLEOTIDE SEQUENCE [LARGE SCALE GENOMIC DNA]</scope>
    <source>
        <strain evidence="10">MT8872</strain>
    </source>
</reference>